<dbReference type="RefSeq" id="WP_239075404.1">
    <property type="nucleotide sequence ID" value="NZ_BAAAQJ010000012.1"/>
</dbReference>
<name>A0A8J3LKB6_9ACTN</name>
<keyword evidence="2" id="KW-1185">Reference proteome</keyword>
<proteinExistence type="predicted"/>
<evidence type="ECO:0000313" key="1">
    <source>
        <dbReference type="EMBL" id="GIG73387.1"/>
    </source>
</evidence>
<dbReference type="AlphaFoldDB" id="A0A8J3LKB6"/>
<protein>
    <submittedName>
        <fullName evidence="1">Uncharacterized protein</fullName>
    </submittedName>
</protein>
<dbReference type="EMBL" id="BONU01000009">
    <property type="protein sequence ID" value="GIG73387.1"/>
    <property type="molecule type" value="Genomic_DNA"/>
</dbReference>
<gene>
    <name evidence="1" type="ORF">Pfl04_17910</name>
</gene>
<reference evidence="1" key="1">
    <citation type="submission" date="2021-01" db="EMBL/GenBank/DDBJ databases">
        <title>Whole genome shotgun sequence of Planosporangium flavigriseum NBRC 105377.</title>
        <authorList>
            <person name="Komaki H."/>
            <person name="Tamura T."/>
        </authorList>
    </citation>
    <scope>NUCLEOTIDE SEQUENCE</scope>
    <source>
        <strain evidence="1">NBRC 105377</strain>
    </source>
</reference>
<sequence length="171" mass="18061">MFGWVVEKPEWPEDVAFGHGELVILQNPADTATGTLPDDVVGSRGVVVSCDDHTSGGEDVTYSIILLEDDSPWVLSAAFLRSIGAYHSSAGIAYRPVLGNGTLVQVLANERTECAGIAGQFGETTGLWFIQSLGPPEGYCVRLMVSGHTATVDPADLAIAAELTEWPPGMS</sequence>
<comment type="caution">
    <text evidence="1">The sequence shown here is derived from an EMBL/GenBank/DDBJ whole genome shotgun (WGS) entry which is preliminary data.</text>
</comment>
<evidence type="ECO:0000313" key="2">
    <source>
        <dbReference type="Proteomes" id="UP000653674"/>
    </source>
</evidence>
<dbReference type="Proteomes" id="UP000653674">
    <property type="component" value="Unassembled WGS sequence"/>
</dbReference>
<organism evidence="1 2">
    <name type="scientific">Planosporangium flavigriseum</name>
    <dbReference type="NCBI Taxonomy" id="373681"/>
    <lineage>
        <taxon>Bacteria</taxon>
        <taxon>Bacillati</taxon>
        <taxon>Actinomycetota</taxon>
        <taxon>Actinomycetes</taxon>
        <taxon>Micromonosporales</taxon>
        <taxon>Micromonosporaceae</taxon>
        <taxon>Planosporangium</taxon>
    </lineage>
</organism>
<accession>A0A8J3LKB6</accession>